<evidence type="ECO:0000256" key="4">
    <source>
        <dbReference type="ARBA" id="ARBA00022649"/>
    </source>
</evidence>
<name>A0A6N3FLM8_9ENTR</name>
<dbReference type="EMBL" id="CACRTZ010000029">
    <property type="protein sequence ID" value="VYU52756.1"/>
    <property type="molecule type" value="Genomic_DNA"/>
</dbReference>
<dbReference type="AlphaFoldDB" id="A0A6N3FLM8"/>
<comment type="similarity">
    <text evidence="1">Belongs to the CcdB toxin family.</text>
</comment>
<dbReference type="GO" id="GO:0006276">
    <property type="term" value="P:plasmid maintenance"/>
    <property type="evidence" value="ECO:0007669"/>
    <property type="project" value="InterPro"/>
</dbReference>
<accession>A0A6N3FLM8</accession>
<dbReference type="GO" id="GO:0008657">
    <property type="term" value="F:DNA topoisomerase type II (double strand cut, ATP-hydrolyzing) inhibitor activity"/>
    <property type="evidence" value="ECO:0007669"/>
    <property type="project" value="InterPro"/>
</dbReference>
<dbReference type="RefSeq" id="WP_044180879.1">
    <property type="nucleotide sequence ID" value="NZ_CABKSF010000003.1"/>
</dbReference>
<keyword evidence="3" id="KW-0678">Repressor</keyword>
<protein>
    <recommendedName>
        <fullName evidence="2">Toxin CcdB</fullName>
    </recommendedName>
    <alternativeName>
        <fullName evidence="8">Cytotoxic protein CcdB</fullName>
    </alternativeName>
    <alternativeName>
        <fullName evidence="7">Protein LetD</fullName>
    </alternativeName>
</protein>
<dbReference type="InterPro" id="IPR002712">
    <property type="entry name" value="CcdB"/>
</dbReference>
<evidence type="ECO:0000256" key="2">
    <source>
        <dbReference type="ARBA" id="ARBA00015075"/>
    </source>
</evidence>
<dbReference type="OrthoDB" id="9813510at2"/>
<keyword evidence="6" id="KW-0804">Transcription</keyword>
<keyword evidence="5" id="KW-0805">Transcription regulation</keyword>
<reference evidence="9" key="1">
    <citation type="submission" date="2019-11" db="EMBL/GenBank/DDBJ databases">
        <authorList>
            <person name="Feng L."/>
        </authorList>
    </citation>
    <scope>NUCLEOTIDE SEQUENCE</scope>
    <source>
        <strain evidence="9">EMassiliensisLFYP7</strain>
    </source>
</reference>
<gene>
    <name evidence="9" type="ORF">EMLFYP7_02712</name>
</gene>
<sequence length="105" mass="11709">MEQFCAYENCGRGKHLYPLLINLQHPVANILKHVLVAPAVELQRLDGIEPPAKICPLIAIGSKTFVVMTHMMSGIPEKELGERVADLSVERARLRDAIDFLINGY</sequence>
<dbReference type="Gene3D" id="2.30.30.110">
    <property type="match status" value="1"/>
</dbReference>
<evidence type="ECO:0000256" key="6">
    <source>
        <dbReference type="ARBA" id="ARBA00023163"/>
    </source>
</evidence>
<dbReference type="SUPFAM" id="SSF50118">
    <property type="entry name" value="Cell growth inhibitor/plasmid maintenance toxic component"/>
    <property type="match status" value="1"/>
</dbReference>
<evidence type="ECO:0000313" key="9">
    <source>
        <dbReference type="EMBL" id="VYU52756.1"/>
    </source>
</evidence>
<organism evidence="9">
    <name type="scientific">Phytobacter massiliensis</name>
    <dbReference type="NCBI Taxonomy" id="1485952"/>
    <lineage>
        <taxon>Bacteria</taxon>
        <taxon>Pseudomonadati</taxon>
        <taxon>Pseudomonadota</taxon>
        <taxon>Gammaproteobacteria</taxon>
        <taxon>Enterobacterales</taxon>
        <taxon>Enterobacteriaceae</taxon>
        <taxon>Phytobacter</taxon>
    </lineage>
</organism>
<evidence type="ECO:0000256" key="3">
    <source>
        <dbReference type="ARBA" id="ARBA00022491"/>
    </source>
</evidence>
<evidence type="ECO:0000256" key="8">
    <source>
        <dbReference type="ARBA" id="ARBA00033135"/>
    </source>
</evidence>
<dbReference type="InterPro" id="IPR011067">
    <property type="entry name" value="Plasmid_toxin/cell-grow_inhib"/>
</dbReference>
<proteinExistence type="inferred from homology"/>
<evidence type="ECO:0000256" key="7">
    <source>
        <dbReference type="ARBA" id="ARBA00029628"/>
    </source>
</evidence>
<evidence type="ECO:0000256" key="5">
    <source>
        <dbReference type="ARBA" id="ARBA00023015"/>
    </source>
</evidence>
<keyword evidence="4" id="KW-1277">Toxin-antitoxin system</keyword>
<evidence type="ECO:0000256" key="1">
    <source>
        <dbReference type="ARBA" id="ARBA00005230"/>
    </source>
</evidence>
<dbReference type="Pfam" id="PF01845">
    <property type="entry name" value="CcdB"/>
    <property type="match status" value="1"/>
</dbReference>